<protein>
    <submittedName>
        <fullName evidence="1">Uncharacterized protein</fullName>
    </submittedName>
</protein>
<dbReference type="Proteomes" id="UP001066276">
    <property type="component" value="Chromosome 6"/>
</dbReference>
<name>A0AAV7QCX7_PLEWA</name>
<organism evidence="1 2">
    <name type="scientific">Pleurodeles waltl</name>
    <name type="common">Iberian ribbed newt</name>
    <dbReference type="NCBI Taxonomy" id="8319"/>
    <lineage>
        <taxon>Eukaryota</taxon>
        <taxon>Metazoa</taxon>
        <taxon>Chordata</taxon>
        <taxon>Craniata</taxon>
        <taxon>Vertebrata</taxon>
        <taxon>Euteleostomi</taxon>
        <taxon>Amphibia</taxon>
        <taxon>Batrachia</taxon>
        <taxon>Caudata</taxon>
        <taxon>Salamandroidea</taxon>
        <taxon>Salamandridae</taxon>
        <taxon>Pleurodelinae</taxon>
        <taxon>Pleurodeles</taxon>
    </lineage>
</organism>
<comment type="caution">
    <text evidence="1">The sequence shown here is derived from an EMBL/GenBank/DDBJ whole genome shotgun (WGS) entry which is preliminary data.</text>
</comment>
<dbReference type="AlphaFoldDB" id="A0AAV7QCX7"/>
<gene>
    <name evidence="1" type="ORF">NDU88_004504</name>
</gene>
<accession>A0AAV7QCX7</accession>
<proteinExistence type="predicted"/>
<sequence length="76" mass="8437">MGEGDFDSQMEDEACLAARTQYGSSQCSGPHVMMETRPQKQQWRTEGSGWLPLALAALWTLSDFPIGCKVELVVRC</sequence>
<evidence type="ECO:0000313" key="2">
    <source>
        <dbReference type="Proteomes" id="UP001066276"/>
    </source>
</evidence>
<reference evidence="1" key="1">
    <citation type="journal article" date="2022" name="bioRxiv">
        <title>Sequencing and chromosome-scale assembly of the giantPleurodeles waltlgenome.</title>
        <authorList>
            <person name="Brown T."/>
            <person name="Elewa A."/>
            <person name="Iarovenko S."/>
            <person name="Subramanian E."/>
            <person name="Araus A.J."/>
            <person name="Petzold A."/>
            <person name="Susuki M."/>
            <person name="Suzuki K.-i.T."/>
            <person name="Hayashi T."/>
            <person name="Toyoda A."/>
            <person name="Oliveira C."/>
            <person name="Osipova E."/>
            <person name="Leigh N.D."/>
            <person name="Simon A."/>
            <person name="Yun M.H."/>
        </authorList>
    </citation>
    <scope>NUCLEOTIDE SEQUENCE</scope>
    <source>
        <strain evidence="1">20211129_DDA</strain>
        <tissue evidence="1">Liver</tissue>
    </source>
</reference>
<dbReference type="EMBL" id="JANPWB010000010">
    <property type="protein sequence ID" value="KAJ1138113.1"/>
    <property type="molecule type" value="Genomic_DNA"/>
</dbReference>
<keyword evidence="2" id="KW-1185">Reference proteome</keyword>
<evidence type="ECO:0000313" key="1">
    <source>
        <dbReference type="EMBL" id="KAJ1138113.1"/>
    </source>
</evidence>